<dbReference type="GeneID" id="92210816"/>
<dbReference type="Pfam" id="PF09696">
    <property type="entry name" value="Ctf8"/>
    <property type="match status" value="1"/>
</dbReference>
<protein>
    <recommendedName>
        <fullName evidence="9">Chromosome transmission fidelity protein 8</fullName>
    </recommendedName>
</protein>
<dbReference type="RefSeq" id="XP_066832558.1">
    <property type="nucleotide sequence ID" value="XM_066975973.1"/>
</dbReference>
<organism evidence="7 8">
    <name type="scientific">Lodderomyces beijingensis</name>
    <dbReference type="NCBI Taxonomy" id="1775926"/>
    <lineage>
        <taxon>Eukaryota</taxon>
        <taxon>Fungi</taxon>
        <taxon>Dikarya</taxon>
        <taxon>Ascomycota</taxon>
        <taxon>Saccharomycotina</taxon>
        <taxon>Pichiomycetes</taxon>
        <taxon>Debaryomycetaceae</taxon>
        <taxon>Candida/Lodderomyces clade</taxon>
        <taxon>Lodderomyces</taxon>
    </lineage>
</organism>
<evidence type="ECO:0000256" key="4">
    <source>
        <dbReference type="ARBA" id="ARBA00023242"/>
    </source>
</evidence>
<evidence type="ECO:0000256" key="6">
    <source>
        <dbReference type="ARBA" id="ARBA00038447"/>
    </source>
</evidence>
<sequence>MPVATIDCSKITTATSPSTLPLGSDSEMPNLVTMPRGLALLEIQGVLHLPSEPGTSPDFITVERIYDAVKFGKLIFDAKDESKVTLLIGKSQRLIGSVKKLDVPLGVLRIPVKSGDDEEVAGEDIQMVDVIHSKMIFNQRPLLIM</sequence>
<accession>A0ABP0ZTD8</accession>
<evidence type="ECO:0000313" key="8">
    <source>
        <dbReference type="Proteomes" id="UP001497383"/>
    </source>
</evidence>
<evidence type="ECO:0008006" key="9">
    <source>
        <dbReference type="Google" id="ProtNLM"/>
    </source>
</evidence>
<dbReference type="EMBL" id="OZ022411">
    <property type="protein sequence ID" value="CAK9441752.1"/>
    <property type="molecule type" value="Genomic_DNA"/>
</dbReference>
<evidence type="ECO:0000313" key="7">
    <source>
        <dbReference type="EMBL" id="CAK9441752.1"/>
    </source>
</evidence>
<evidence type="ECO:0000256" key="3">
    <source>
        <dbReference type="ARBA" id="ARBA00023125"/>
    </source>
</evidence>
<evidence type="ECO:0000256" key="1">
    <source>
        <dbReference type="ARBA" id="ARBA00004123"/>
    </source>
</evidence>
<evidence type="ECO:0000256" key="5">
    <source>
        <dbReference type="ARBA" id="ARBA00023306"/>
    </source>
</evidence>
<keyword evidence="8" id="KW-1185">Reference proteome</keyword>
<keyword evidence="2" id="KW-0235">DNA replication</keyword>
<reference evidence="7 8" key="1">
    <citation type="submission" date="2024-03" db="EMBL/GenBank/DDBJ databases">
        <authorList>
            <person name="Brejova B."/>
        </authorList>
    </citation>
    <scope>NUCLEOTIDE SEQUENCE [LARGE SCALE GENOMIC DNA]</scope>
    <source>
        <strain evidence="7 8">CBS 14171</strain>
    </source>
</reference>
<keyword evidence="4" id="KW-0539">Nucleus</keyword>
<name>A0ABP0ZTD8_9ASCO</name>
<keyword evidence="5" id="KW-0131">Cell cycle</keyword>
<dbReference type="PANTHER" id="PTHR28605">
    <property type="entry name" value="CTF8, CHROMOSOME TRANSMISSION FIDELITY FACTOR 8 HOMOLOG (S. CEREVISIAE)"/>
    <property type="match status" value="1"/>
</dbReference>
<dbReference type="Proteomes" id="UP001497383">
    <property type="component" value="Chromosome 7"/>
</dbReference>
<evidence type="ECO:0000256" key="2">
    <source>
        <dbReference type="ARBA" id="ARBA00022705"/>
    </source>
</evidence>
<proteinExistence type="inferred from homology"/>
<keyword evidence="3" id="KW-0238">DNA-binding</keyword>
<comment type="subcellular location">
    <subcellularLocation>
        <location evidence="1">Nucleus</location>
    </subcellularLocation>
</comment>
<dbReference type="InterPro" id="IPR018607">
    <property type="entry name" value="Ctf8"/>
</dbReference>
<comment type="similarity">
    <text evidence="6">Belongs to the CTF8 family.</text>
</comment>
<dbReference type="PANTHER" id="PTHR28605:SF1">
    <property type="entry name" value="CHROMOSOME TRANSMISSION FIDELITY FACTOR 8"/>
    <property type="match status" value="1"/>
</dbReference>
<gene>
    <name evidence="7" type="ORF">LODBEIA_P56200</name>
</gene>